<dbReference type="InterPro" id="IPR003010">
    <property type="entry name" value="C-N_Hydrolase"/>
</dbReference>
<evidence type="ECO:0000313" key="4">
    <source>
        <dbReference type="Proteomes" id="UP000306192"/>
    </source>
</evidence>
<keyword evidence="1" id="KW-0378">Hydrolase</keyword>
<dbReference type="InterPro" id="IPR036526">
    <property type="entry name" value="C-N_Hydrolase_sf"/>
</dbReference>
<protein>
    <submittedName>
        <fullName evidence="3">Nitrilase</fullName>
    </submittedName>
</protein>
<evidence type="ECO:0000259" key="2">
    <source>
        <dbReference type="PROSITE" id="PS50263"/>
    </source>
</evidence>
<name>A0A4T2C2Q6_9MICO</name>
<keyword evidence="4" id="KW-1185">Reference proteome</keyword>
<dbReference type="Gene3D" id="3.60.110.10">
    <property type="entry name" value="Carbon-nitrogen hydrolase"/>
    <property type="match status" value="1"/>
</dbReference>
<dbReference type="Proteomes" id="UP000306192">
    <property type="component" value="Unassembled WGS sequence"/>
</dbReference>
<dbReference type="EMBL" id="QYRT01000012">
    <property type="protein sequence ID" value="TIH37411.1"/>
    <property type="molecule type" value="Genomic_DNA"/>
</dbReference>
<dbReference type="GO" id="GO:0033388">
    <property type="term" value="P:putrescine biosynthetic process from arginine"/>
    <property type="evidence" value="ECO:0007669"/>
    <property type="project" value="TreeGrafter"/>
</dbReference>
<evidence type="ECO:0000256" key="1">
    <source>
        <dbReference type="ARBA" id="ARBA00022801"/>
    </source>
</evidence>
<dbReference type="SUPFAM" id="SSF56317">
    <property type="entry name" value="Carbon-nitrogen hydrolase"/>
    <property type="match status" value="1"/>
</dbReference>
<evidence type="ECO:0000313" key="3">
    <source>
        <dbReference type="EMBL" id="TIH37411.1"/>
    </source>
</evidence>
<proteinExistence type="predicted"/>
<sequence>MRLAVFQGQAIALDFPHNLALLEAAAIEAAEGRADILITPELFAVGYAPDAIAREVTADDVDVIERSLCDMARRHRIALVFSTPGRGDATLRGITSTFVDSEGVRLGTYTKSHLFGEHEAAAFQPGLLPPTVVSFAGVRVGLAICFDVEFPEVARAAAVRGADILLVPTAVGEGFESVSLVLVPARALENSMVIAYANHAGVENGFAFSGTSVIVDSDGTIVAQAGKAPSVMFADVEARRPEVDYLTELKPELYASWSALPR</sequence>
<dbReference type="GO" id="GO:0050126">
    <property type="term" value="F:N-carbamoylputrescine amidase activity"/>
    <property type="evidence" value="ECO:0007669"/>
    <property type="project" value="TreeGrafter"/>
</dbReference>
<feature type="domain" description="CN hydrolase" evidence="2">
    <location>
        <begin position="1"/>
        <end position="238"/>
    </location>
</feature>
<dbReference type="AlphaFoldDB" id="A0A4T2C2Q6"/>
<dbReference type="PANTHER" id="PTHR43674">
    <property type="entry name" value="NITRILASE C965.09-RELATED"/>
    <property type="match status" value="1"/>
</dbReference>
<dbReference type="PANTHER" id="PTHR43674:SF2">
    <property type="entry name" value="BETA-UREIDOPROPIONASE"/>
    <property type="match status" value="1"/>
</dbReference>
<comment type="caution">
    <text evidence="3">The sequence shown here is derived from an EMBL/GenBank/DDBJ whole genome shotgun (WGS) entry which is preliminary data.</text>
</comment>
<accession>A0A4T2C2Q6</accession>
<dbReference type="RefSeq" id="WP_136641835.1">
    <property type="nucleotide sequence ID" value="NZ_QYRT01000012.1"/>
</dbReference>
<gene>
    <name evidence="3" type="ORF">D4765_08375</name>
</gene>
<organism evidence="3 4">
    <name type="scientific">Subtercola vilae</name>
    <dbReference type="NCBI Taxonomy" id="2056433"/>
    <lineage>
        <taxon>Bacteria</taxon>
        <taxon>Bacillati</taxon>
        <taxon>Actinomycetota</taxon>
        <taxon>Actinomycetes</taxon>
        <taxon>Micrococcales</taxon>
        <taxon>Microbacteriaceae</taxon>
        <taxon>Subtercola</taxon>
    </lineage>
</organism>
<dbReference type="Pfam" id="PF00795">
    <property type="entry name" value="CN_hydrolase"/>
    <property type="match status" value="1"/>
</dbReference>
<dbReference type="OrthoDB" id="9811121at2"/>
<dbReference type="PROSITE" id="PS50263">
    <property type="entry name" value="CN_HYDROLASE"/>
    <property type="match status" value="1"/>
</dbReference>
<dbReference type="InterPro" id="IPR050345">
    <property type="entry name" value="Aliph_Amidase/BUP"/>
</dbReference>
<reference evidence="3 4" key="1">
    <citation type="journal article" date="2019" name="Microorganisms">
        <title>Systematic Affiliation and Genome Analysis of Subtercola vilae DB165(T) with Particular Emphasis on Cold Adaptation of an Isolate from a High-Altitude Cold Volcano Lake.</title>
        <authorList>
            <person name="Villalobos A.S."/>
            <person name="Wiese J."/>
            <person name="Imhoff J.F."/>
            <person name="Dorador C."/>
            <person name="Keller A."/>
            <person name="Hentschel U."/>
        </authorList>
    </citation>
    <scope>NUCLEOTIDE SEQUENCE [LARGE SCALE GENOMIC DNA]</scope>
    <source>
        <strain evidence="3 4">DB165</strain>
    </source>
</reference>